<proteinExistence type="predicted"/>
<reference evidence="1" key="1">
    <citation type="submission" date="2014-09" db="EMBL/GenBank/DDBJ databases">
        <authorList>
            <person name="Magalhaes I.L.F."/>
            <person name="Oliveira U."/>
            <person name="Santos F.R."/>
            <person name="Vidigal T.H.D.A."/>
            <person name="Brescovit A.D."/>
            <person name="Santos A.J."/>
        </authorList>
    </citation>
    <scope>NUCLEOTIDE SEQUENCE</scope>
    <source>
        <tissue evidence="1">Shoot tissue taken approximately 20 cm above the soil surface</tissue>
    </source>
</reference>
<protein>
    <submittedName>
        <fullName evidence="1">Uncharacterized protein</fullName>
    </submittedName>
</protein>
<accession>A0A0A9BBX5</accession>
<evidence type="ECO:0000313" key="1">
    <source>
        <dbReference type="EMBL" id="JAD56812.1"/>
    </source>
</evidence>
<dbReference type="EMBL" id="GBRH01241083">
    <property type="protein sequence ID" value="JAD56812.1"/>
    <property type="molecule type" value="Transcribed_RNA"/>
</dbReference>
<sequence>MLVHFFYSVAPWVRFCIYITFSI</sequence>
<dbReference type="AlphaFoldDB" id="A0A0A9BBX5"/>
<organism evidence="1">
    <name type="scientific">Arundo donax</name>
    <name type="common">Giant reed</name>
    <name type="synonym">Donax arundinaceus</name>
    <dbReference type="NCBI Taxonomy" id="35708"/>
    <lineage>
        <taxon>Eukaryota</taxon>
        <taxon>Viridiplantae</taxon>
        <taxon>Streptophyta</taxon>
        <taxon>Embryophyta</taxon>
        <taxon>Tracheophyta</taxon>
        <taxon>Spermatophyta</taxon>
        <taxon>Magnoliopsida</taxon>
        <taxon>Liliopsida</taxon>
        <taxon>Poales</taxon>
        <taxon>Poaceae</taxon>
        <taxon>PACMAD clade</taxon>
        <taxon>Arundinoideae</taxon>
        <taxon>Arundineae</taxon>
        <taxon>Arundo</taxon>
    </lineage>
</organism>
<reference evidence="1" key="2">
    <citation type="journal article" date="2015" name="Data Brief">
        <title>Shoot transcriptome of the giant reed, Arundo donax.</title>
        <authorList>
            <person name="Barrero R.A."/>
            <person name="Guerrero F.D."/>
            <person name="Moolhuijzen P."/>
            <person name="Goolsby J.A."/>
            <person name="Tidwell J."/>
            <person name="Bellgard S.E."/>
            <person name="Bellgard M.I."/>
        </authorList>
    </citation>
    <scope>NUCLEOTIDE SEQUENCE</scope>
    <source>
        <tissue evidence="1">Shoot tissue taken approximately 20 cm above the soil surface</tissue>
    </source>
</reference>
<name>A0A0A9BBX5_ARUDO</name>